<gene>
    <name evidence="2" type="ORF">M6B38_192895</name>
</gene>
<proteinExistence type="predicted"/>
<feature type="compositionally biased region" description="Gly residues" evidence="1">
    <location>
        <begin position="1"/>
        <end position="15"/>
    </location>
</feature>
<keyword evidence="3" id="KW-1185">Reference proteome</keyword>
<feature type="region of interest" description="Disordered" evidence="1">
    <location>
        <begin position="1"/>
        <end position="83"/>
    </location>
</feature>
<dbReference type="AlphaFoldDB" id="A0AAX6ED30"/>
<accession>A0AAX6ED30</accession>
<name>A0AAX6ED30_IRIPA</name>
<reference evidence="2" key="2">
    <citation type="submission" date="2023-04" db="EMBL/GenBank/DDBJ databases">
        <authorList>
            <person name="Bruccoleri R.E."/>
            <person name="Oakeley E.J."/>
            <person name="Faust A.-M."/>
            <person name="Dessus-Babus S."/>
            <person name="Altorfer M."/>
            <person name="Burckhardt D."/>
            <person name="Oertli M."/>
            <person name="Naumann U."/>
            <person name="Petersen F."/>
            <person name="Wong J."/>
        </authorList>
    </citation>
    <scope>NUCLEOTIDE SEQUENCE</scope>
    <source>
        <strain evidence="2">GSM-AAB239-AS_SAM_17_03QT</strain>
        <tissue evidence="2">Leaf</tissue>
    </source>
</reference>
<organism evidence="2 3">
    <name type="scientific">Iris pallida</name>
    <name type="common">Sweet iris</name>
    <dbReference type="NCBI Taxonomy" id="29817"/>
    <lineage>
        <taxon>Eukaryota</taxon>
        <taxon>Viridiplantae</taxon>
        <taxon>Streptophyta</taxon>
        <taxon>Embryophyta</taxon>
        <taxon>Tracheophyta</taxon>
        <taxon>Spermatophyta</taxon>
        <taxon>Magnoliopsida</taxon>
        <taxon>Liliopsida</taxon>
        <taxon>Asparagales</taxon>
        <taxon>Iridaceae</taxon>
        <taxon>Iridoideae</taxon>
        <taxon>Irideae</taxon>
        <taxon>Iris</taxon>
    </lineage>
</organism>
<protein>
    <submittedName>
        <fullName evidence="2">ADP,ATP carrier protein</fullName>
    </submittedName>
</protein>
<feature type="compositionally biased region" description="Basic and acidic residues" evidence="1">
    <location>
        <begin position="53"/>
        <end position="65"/>
    </location>
</feature>
<reference evidence="2" key="1">
    <citation type="journal article" date="2023" name="GigaByte">
        <title>Genome assembly of the bearded iris, Iris pallida Lam.</title>
        <authorList>
            <person name="Bruccoleri R.E."/>
            <person name="Oakeley E.J."/>
            <person name="Faust A.M.E."/>
            <person name="Altorfer M."/>
            <person name="Dessus-Babus S."/>
            <person name="Burckhardt D."/>
            <person name="Oertli M."/>
            <person name="Naumann U."/>
            <person name="Petersen F."/>
            <person name="Wong J."/>
        </authorList>
    </citation>
    <scope>NUCLEOTIDE SEQUENCE</scope>
    <source>
        <strain evidence="2">GSM-AAB239-AS_SAM_17_03QT</strain>
    </source>
</reference>
<evidence type="ECO:0000313" key="3">
    <source>
        <dbReference type="Proteomes" id="UP001140949"/>
    </source>
</evidence>
<evidence type="ECO:0000256" key="1">
    <source>
        <dbReference type="SAM" id="MobiDB-lite"/>
    </source>
</evidence>
<evidence type="ECO:0000313" key="2">
    <source>
        <dbReference type="EMBL" id="KAJ6801976.1"/>
    </source>
</evidence>
<dbReference type="EMBL" id="JANAVB010037420">
    <property type="protein sequence ID" value="KAJ6801976.1"/>
    <property type="molecule type" value="Genomic_DNA"/>
</dbReference>
<sequence length="164" mass="18313">MGGELLPRSGGGGGHGGDRPHRGGADRACEAHPPDAGEQRRHTRALRPPEPPEVPRDGRLHRQDRQGGGGPLVVARERDQRHPLLPLRRPQLLPQGSLQDHVKRWRIISRRQYHARCSHQLRSRSLSRLHDPCHHLPRLTLRTLALQPTLASLIPANSEAFTTS</sequence>
<dbReference type="Proteomes" id="UP001140949">
    <property type="component" value="Unassembled WGS sequence"/>
</dbReference>
<feature type="compositionally biased region" description="Basic and acidic residues" evidence="1">
    <location>
        <begin position="16"/>
        <end position="40"/>
    </location>
</feature>
<comment type="caution">
    <text evidence="2">The sequence shown here is derived from an EMBL/GenBank/DDBJ whole genome shotgun (WGS) entry which is preliminary data.</text>
</comment>